<dbReference type="Proteomes" id="UP000250140">
    <property type="component" value="Unassembled WGS sequence"/>
</dbReference>
<keyword evidence="3" id="KW-1185">Reference proteome</keyword>
<proteinExistence type="predicted"/>
<dbReference type="AlphaFoldDB" id="A0A8E2F4P4"/>
<evidence type="ECO:0000313" key="3">
    <source>
        <dbReference type="Proteomes" id="UP000250140"/>
    </source>
</evidence>
<protein>
    <submittedName>
        <fullName evidence="2">Uncharacterized protein</fullName>
    </submittedName>
</protein>
<dbReference type="OrthoDB" id="5424021at2759"/>
<organism evidence="2 3">
    <name type="scientific">Glonium stellatum</name>
    <dbReference type="NCBI Taxonomy" id="574774"/>
    <lineage>
        <taxon>Eukaryota</taxon>
        <taxon>Fungi</taxon>
        <taxon>Dikarya</taxon>
        <taxon>Ascomycota</taxon>
        <taxon>Pezizomycotina</taxon>
        <taxon>Dothideomycetes</taxon>
        <taxon>Pleosporomycetidae</taxon>
        <taxon>Gloniales</taxon>
        <taxon>Gloniaceae</taxon>
        <taxon>Glonium</taxon>
    </lineage>
</organism>
<reference evidence="2 3" key="1">
    <citation type="journal article" date="2016" name="Nat. Commun.">
        <title>Ectomycorrhizal ecology is imprinted in the genome of the dominant symbiotic fungus Cenococcum geophilum.</title>
        <authorList>
            <consortium name="DOE Joint Genome Institute"/>
            <person name="Peter M."/>
            <person name="Kohler A."/>
            <person name="Ohm R.A."/>
            <person name="Kuo A."/>
            <person name="Krutzmann J."/>
            <person name="Morin E."/>
            <person name="Arend M."/>
            <person name="Barry K.W."/>
            <person name="Binder M."/>
            <person name="Choi C."/>
            <person name="Clum A."/>
            <person name="Copeland A."/>
            <person name="Grisel N."/>
            <person name="Haridas S."/>
            <person name="Kipfer T."/>
            <person name="LaButti K."/>
            <person name="Lindquist E."/>
            <person name="Lipzen A."/>
            <person name="Maire R."/>
            <person name="Meier B."/>
            <person name="Mihaltcheva S."/>
            <person name="Molinier V."/>
            <person name="Murat C."/>
            <person name="Poggeler S."/>
            <person name="Quandt C.A."/>
            <person name="Sperisen C."/>
            <person name="Tritt A."/>
            <person name="Tisserant E."/>
            <person name="Crous P.W."/>
            <person name="Henrissat B."/>
            <person name="Nehls U."/>
            <person name="Egli S."/>
            <person name="Spatafora J.W."/>
            <person name="Grigoriev I.V."/>
            <person name="Martin F.M."/>
        </authorList>
    </citation>
    <scope>NUCLEOTIDE SEQUENCE [LARGE SCALE GENOMIC DNA]</scope>
    <source>
        <strain evidence="2 3">CBS 207.34</strain>
    </source>
</reference>
<feature type="compositionally biased region" description="Polar residues" evidence="1">
    <location>
        <begin position="135"/>
        <end position="146"/>
    </location>
</feature>
<accession>A0A8E2F4P4</accession>
<evidence type="ECO:0000313" key="2">
    <source>
        <dbReference type="EMBL" id="OCL10076.1"/>
    </source>
</evidence>
<name>A0A8E2F4P4_9PEZI</name>
<sequence length="194" mass="21680">MASNTDSNIWAQMNYAPPRGRCNYKTSLISQCPCLRFMLHPLKSFTTFECDGCAHHASFHSLENKFEDEIQKRWEMEQRQKEVEARENEAAARPKKRVRQIERAEPVTRVGRLMIESAAEHTQGGAEEDGAASDVASTSTVEQTPVTARRGNRRLLSTIGRGGLSRVSPRRRVKATNAVGRGGVLEDLDVVLVD</sequence>
<gene>
    <name evidence="2" type="ORF">AOQ84DRAFT_7368</name>
</gene>
<evidence type="ECO:0000256" key="1">
    <source>
        <dbReference type="SAM" id="MobiDB-lite"/>
    </source>
</evidence>
<dbReference type="EMBL" id="KV749311">
    <property type="protein sequence ID" value="OCL10076.1"/>
    <property type="molecule type" value="Genomic_DNA"/>
</dbReference>
<feature type="region of interest" description="Disordered" evidence="1">
    <location>
        <begin position="120"/>
        <end position="147"/>
    </location>
</feature>